<keyword evidence="2" id="KW-1185">Reference proteome</keyword>
<accession>A0ABT5X9X8</accession>
<evidence type="ECO:0000313" key="1">
    <source>
        <dbReference type="EMBL" id="MDF0591510.1"/>
    </source>
</evidence>
<name>A0ABT5X9X8_9EURY</name>
<organism evidence="1 2">
    <name type="scientific">Candidatus Methanocrinis natronophilus</name>
    <dbReference type="NCBI Taxonomy" id="3033396"/>
    <lineage>
        <taxon>Archaea</taxon>
        <taxon>Methanobacteriati</taxon>
        <taxon>Methanobacteriota</taxon>
        <taxon>Stenosarchaea group</taxon>
        <taxon>Methanomicrobia</taxon>
        <taxon>Methanotrichales</taxon>
        <taxon>Methanotrichaceae</taxon>
        <taxon>Methanocrinis</taxon>
    </lineage>
</organism>
<reference evidence="1 2" key="1">
    <citation type="submission" date="2023-03" db="EMBL/GenBank/DDBJ databases">
        <title>WGS of Methanotrichaceae archaeon Mx.</title>
        <authorList>
            <person name="Sorokin D.Y."/>
            <person name="Merkel A.Y."/>
        </authorList>
    </citation>
    <scope>NUCLEOTIDE SEQUENCE [LARGE SCALE GENOMIC DNA]</scope>
    <source>
        <strain evidence="1 2">Mx</strain>
    </source>
</reference>
<gene>
    <name evidence="1" type="ORF">P0O15_10095</name>
</gene>
<dbReference type="RefSeq" id="WP_316967242.1">
    <property type="nucleotide sequence ID" value="NZ_JARFPK010000044.1"/>
</dbReference>
<dbReference type="Proteomes" id="UP001220010">
    <property type="component" value="Unassembled WGS sequence"/>
</dbReference>
<proteinExistence type="predicted"/>
<protein>
    <submittedName>
        <fullName evidence="1">Uncharacterized protein</fullName>
    </submittedName>
</protein>
<comment type="caution">
    <text evidence="1">The sequence shown here is derived from an EMBL/GenBank/DDBJ whole genome shotgun (WGS) entry which is preliminary data.</text>
</comment>
<sequence length="69" mass="7363">MRRFLILLAFSAILGVVADGAMERGTKSDSLEDVILVEGGDWRGVIAATPLVGGWRRRDQAAARHAKGG</sequence>
<dbReference type="EMBL" id="JARFPK010000044">
    <property type="protein sequence ID" value="MDF0591510.1"/>
    <property type="molecule type" value="Genomic_DNA"/>
</dbReference>
<evidence type="ECO:0000313" key="2">
    <source>
        <dbReference type="Proteomes" id="UP001220010"/>
    </source>
</evidence>